<dbReference type="OrthoDB" id="9810372at2"/>
<keyword evidence="3" id="KW-1185">Reference proteome</keyword>
<accession>A0A3A1U5U6</accession>
<dbReference type="Pfam" id="PF00480">
    <property type="entry name" value="ROK"/>
    <property type="match status" value="1"/>
</dbReference>
<dbReference type="SUPFAM" id="SSF53067">
    <property type="entry name" value="Actin-like ATPase domain"/>
    <property type="match status" value="1"/>
</dbReference>
<dbReference type="InterPro" id="IPR049874">
    <property type="entry name" value="ROK_cs"/>
</dbReference>
<dbReference type="InterPro" id="IPR043129">
    <property type="entry name" value="ATPase_NBD"/>
</dbReference>
<organism evidence="2 3">
    <name type="scientific">Amnibacterium setariae</name>
    <dbReference type="NCBI Taxonomy" id="2306585"/>
    <lineage>
        <taxon>Bacteria</taxon>
        <taxon>Bacillati</taxon>
        <taxon>Actinomycetota</taxon>
        <taxon>Actinomycetes</taxon>
        <taxon>Micrococcales</taxon>
        <taxon>Microbacteriaceae</taxon>
        <taxon>Amnibacterium</taxon>
    </lineage>
</organism>
<evidence type="ECO:0000256" key="1">
    <source>
        <dbReference type="ARBA" id="ARBA00006479"/>
    </source>
</evidence>
<reference evidence="3" key="1">
    <citation type="submission" date="2018-09" db="EMBL/GenBank/DDBJ databases">
        <authorList>
            <person name="Kim I."/>
        </authorList>
    </citation>
    <scope>NUCLEOTIDE SEQUENCE [LARGE SCALE GENOMIC DNA]</scope>
    <source>
        <strain evidence="3">DD4a</strain>
    </source>
</reference>
<dbReference type="Gene3D" id="3.30.420.40">
    <property type="match status" value="2"/>
</dbReference>
<dbReference type="RefSeq" id="WP_119481189.1">
    <property type="nucleotide sequence ID" value="NZ_QXTG01000001.1"/>
</dbReference>
<dbReference type="PANTHER" id="PTHR18964">
    <property type="entry name" value="ROK (REPRESSOR, ORF, KINASE) FAMILY"/>
    <property type="match status" value="1"/>
</dbReference>
<proteinExistence type="inferred from homology"/>
<dbReference type="EMBL" id="QXTG01000001">
    <property type="protein sequence ID" value="RIX30827.1"/>
    <property type="molecule type" value="Genomic_DNA"/>
</dbReference>
<dbReference type="AlphaFoldDB" id="A0A3A1U5U6"/>
<sequence>MDGRRALALDIGATKLAVALVDERGAVVRADRVPTGREDGPDAVIGRLLDLAERVRGDDRIAAVGVACGGPLDAHAGVLLGPLHLPGWDHVEIVRIAEERLGAPALLVNDASAGAWGELRAGAAADAGSAVYLTVSSGLGGGAVLDGRLLAGATTNGGELGHVCVRPGGRRCTCGRLGCAEAYAAGTQLVERVREALAEGRDSVLADGPALDAEAVVRAAAEGDALAGELWTEALACLGQLATDLTNVFEPEVVVLDGGLGRLDAVLDAVRHAVELNAMAPIRRAVRVERAALDGAAPAVGAALLALERVA</sequence>
<dbReference type="InterPro" id="IPR000600">
    <property type="entry name" value="ROK"/>
</dbReference>
<evidence type="ECO:0000313" key="3">
    <source>
        <dbReference type="Proteomes" id="UP000265742"/>
    </source>
</evidence>
<evidence type="ECO:0000313" key="2">
    <source>
        <dbReference type="EMBL" id="RIX30827.1"/>
    </source>
</evidence>
<dbReference type="Proteomes" id="UP000265742">
    <property type="component" value="Unassembled WGS sequence"/>
</dbReference>
<protein>
    <submittedName>
        <fullName evidence="2">ROK family protein</fullName>
    </submittedName>
</protein>
<comment type="similarity">
    <text evidence="1">Belongs to the ROK (NagC/XylR) family.</text>
</comment>
<comment type="caution">
    <text evidence="2">The sequence shown here is derived from an EMBL/GenBank/DDBJ whole genome shotgun (WGS) entry which is preliminary data.</text>
</comment>
<dbReference type="PANTHER" id="PTHR18964:SF149">
    <property type="entry name" value="BIFUNCTIONAL UDP-N-ACETYLGLUCOSAMINE 2-EPIMERASE_N-ACETYLMANNOSAMINE KINASE"/>
    <property type="match status" value="1"/>
</dbReference>
<dbReference type="PROSITE" id="PS01125">
    <property type="entry name" value="ROK"/>
    <property type="match status" value="1"/>
</dbReference>
<name>A0A3A1U5U6_9MICO</name>
<gene>
    <name evidence="2" type="ORF">D1781_05375</name>
</gene>